<comment type="subcellular location">
    <subcellularLocation>
        <location evidence="13">Cytoplasm</location>
    </subcellularLocation>
</comment>
<evidence type="ECO:0000259" key="15">
    <source>
        <dbReference type="Pfam" id="PF05173"/>
    </source>
</evidence>
<evidence type="ECO:0000256" key="13">
    <source>
        <dbReference type="HAMAP-Rule" id="MF_00102"/>
    </source>
</evidence>
<comment type="catalytic activity">
    <reaction evidence="12 13">
        <text>(S)-2,3,4,5-tetrahydrodipicolinate + NAD(+) + H2O = (2S,4S)-4-hydroxy-2,3,4,5-tetrahydrodipicolinate + NADH + H(+)</text>
        <dbReference type="Rhea" id="RHEA:35323"/>
        <dbReference type="ChEBI" id="CHEBI:15377"/>
        <dbReference type="ChEBI" id="CHEBI:15378"/>
        <dbReference type="ChEBI" id="CHEBI:16845"/>
        <dbReference type="ChEBI" id="CHEBI:57540"/>
        <dbReference type="ChEBI" id="CHEBI:57945"/>
        <dbReference type="ChEBI" id="CHEBI:67139"/>
        <dbReference type="EC" id="1.17.1.8"/>
    </reaction>
</comment>
<dbReference type="InterPro" id="IPR000846">
    <property type="entry name" value="DapB_N"/>
</dbReference>
<dbReference type="GO" id="GO:0051287">
    <property type="term" value="F:NAD binding"/>
    <property type="evidence" value="ECO:0007669"/>
    <property type="project" value="UniProtKB-UniRule"/>
</dbReference>
<feature type="binding site" evidence="13">
    <location>
        <position position="142"/>
    </location>
    <ligand>
        <name>(S)-2,3,4,5-tetrahydrodipicolinate</name>
        <dbReference type="ChEBI" id="CHEBI:16845"/>
    </ligand>
</feature>
<dbReference type="PIRSF" id="PIRSF000161">
    <property type="entry name" value="DHPR"/>
    <property type="match status" value="1"/>
</dbReference>
<keyword evidence="8 13" id="KW-0457">Lysine biosynthesis</keyword>
<comment type="similarity">
    <text evidence="1 13">Belongs to the DapB family.</text>
</comment>
<feature type="binding site" evidence="13">
    <location>
        <begin position="85"/>
        <end position="87"/>
    </location>
    <ligand>
        <name>NAD(+)</name>
        <dbReference type="ChEBI" id="CHEBI:57540"/>
    </ligand>
</feature>
<dbReference type="Proteomes" id="UP000323521">
    <property type="component" value="Chromosome"/>
</dbReference>
<dbReference type="CDD" id="cd02274">
    <property type="entry name" value="DHDPR_N"/>
    <property type="match status" value="1"/>
</dbReference>
<comment type="subunit">
    <text evidence="13">Homotetramer.</text>
</comment>
<evidence type="ECO:0000256" key="1">
    <source>
        <dbReference type="ARBA" id="ARBA00006642"/>
    </source>
</evidence>
<evidence type="ECO:0000256" key="12">
    <source>
        <dbReference type="ARBA" id="ARBA00049396"/>
    </source>
</evidence>
<evidence type="ECO:0000256" key="9">
    <source>
        <dbReference type="ARBA" id="ARBA00037922"/>
    </source>
</evidence>
<dbReference type="HAMAP" id="MF_00102">
    <property type="entry name" value="DapB"/>
    <property type="match status" value="1"/>
</dbReference>
<evidence type="ECO:0000313" key="17">
    <source>
        <dbReference type="Proteomes" id="UP000323521"/>
    </source>
</evidence>
<dbReference type="UniPathway" id="UPA00034">
    <property type="reaction ID" value="UER00018"/>
</dbReference>
<feature type="domain" description="Dihydrodipicolinate reductase N-terminal" evidence="14">
    <location>
        <begin position="1"/>
        <end position="114"/>
    </location>
</feature>
<dbReference type="EC" id="1.17.1.8" evidence="10 13"/>
<comment type="caution">
    <text evidence="13">Lacks conserved residue(s) required for the propagation of feature annotation.</text>
</comment>
<keyword evidence="2 13" id="KW-0963">Cytoplasm</keyword>
<keyword evidence="4 13" id="KW-0521">NADP</keyword>
<comment type="function">
    <text evidence="13">Catalyzes the conversion of 4-hydroxy-tetrahydrodipicolinate (HTPA) to tetrahydrodipicolinate.</text>
</comment>
<dbReference type="AlphaFoldDB" id="A0A3G1L0Q1"/>
<dbReference type="KEGG" id="fwa:DCMF_04910"/>
<dbReference type="PANTHER" id="PTHR20836:SF0">
    <property type="entry name" value="4-HYDROXY-TETRAHYDRODIPICOLINATE REDUCTASE 1, CHLOROPLASTIC-RELATED"/>
    <property type="match status" value="1"/>
</dbReference>
<protein>
    <recommendedName>
        <fullName evidence="10 13">4-hydroxy-tetrahydrodipicolinate reductase</fullName>
        <shortName evidence="13">HTPA reductase</shortName>
        <ecNumber evidence="10 13">1.17.1.8</ecNumber>
    </recommendedName>
</protein>
<dbReference type="SUPFAM" id="SSF55347">
    <property type="entry name" value="Glyceraldehyde-3-phosphate dehydrogenase-like, C-terminal domain"/>
    <property type="match status" value="1"/>
</dbReference>
<dbReference type="Pfam" id="PF01113">
    <property type="entry name" value="DapB_N"/>
    <property type="match status" value="1"/>
</dbReference>
<dbReference type="GO" id="GO:0019877">
    <property type="term" value="P:diaminopimelate biosynthetic process"/>
    <property type="evidence" value="ECO:0007669"/>
    <property type="project" value="UniProtKB-UniRule"/>
</dbReference>
<comment type="caution">
    <text evidence="13">Was originally thought to be a dihydrodipicolinate reductase (DHDPR), catalyzing the conversion of dihydrodipicolinate to tetrahydrodipicolinate. However, it was shown in E.coli that the substrate of the enzymatic reaction is not dihydrodipicolinate (DHDP) but in fact (2S,4S)-4-hydroxy-2,3,4,5-tetrahydrodipicolinic acid (HTPA), the product released by the DapA-catalyzed reaction.</text>
</comment>
<evidence type="ECO:0000256" key="4">
    <source>
        <dbReference type="ARBA" id="ARBA00022857"/>
    </source>
</evidence>
<organism evidence="16 17">
    <name type="scientific">Formimonas warabiya</name>
    <dbReference type="NCBI Taxonomy" id="1761012"/>
    <lineage>
        <taxon>Bacteria</taxon>
        <taxon>Bacillati</taxon>
        <taxon>Bacillota</taxon>
        <taxon>Clostridia</taxon>
        <taxon>Eubacteriales</taxon>
        <taxon>Peptococcaceae</taxon>
        <taxon>Candidatus Formimonas</taxon>
    </lineage>
</organism>
<dbReference type="EMBL" id="CP017634">
    <property type="protein sequence ID" value="ATW28362.1"/>
    <property type="molecule type" value="Genomic_DNA"/>
</dbReference>
<dbReference type="PROSITE" id="PS01298">
    <property type="entry name" value="DAPB"/>
    <property type="match status" value="1"/>
</dbReference>
<evidence type="ECO:0000256" key="3">
    <source>
        <dbReference type="ARBA" id="ARBA00022605"/>
    </source>
</evidence>
<dbReference type="InterPro" id="IPR022664">
    <property type="entry name" value="DapB_N_CS"/>
</dbReference>
<reference evidence="16 17" key="1">
    <citation type="submission" date="2016-10" db="EMBL/GenBank/DDBJ databases">
        <title>Complete Genome Sequence of Peptococcaceae strain DCMF.</title>
        <authorList>
            <person name="Edwards R.J."/>
            <person name="Holland S.I."/>
            <person name="Deshpande N.P."/>
            <person name="Wong Y.K."/>
            <person name="Ertan H."/>
            <person name="Manefield M."/>
            <person name="Russell T.L."/>
            <person name="Lee M.J."/>
        </authorList>
    </citation>
    <scope>NUCLEOTIDE SEQUENCE [LARGE SCALE GENOMIC DNA]</scope>
    <source>
        <strain evidence="16 17">DCMF</strain>
    </source>
</reference>
<feature type="active site" description="Proton donor" evidence="13">
    <location>
        <position position="145"/>
    </location>
</feature>
<dbReference type="InterPro" id="IPR036291">
    <property type="entry name" value="NAD(P)-bd_dom_sf"/>
</dbReference>
<dbReference type="SUPFAM" id="SSF51735">
    <property type="entry name" value="NAD(P)-binding Rossmann-fold domains"/>
    <property type="match status" value="1"/>
</dbReference>
<proteinExistence type="inferred from homology"/>
<dbReference type="Pfam" id="PF05173">
    <property type="entry name" value="DapB_C"/>
    <property type="match status" value="1"/>
</dbReference>
<gene>
    <name evidence="13" type="primary">dapB</name>
    <name evidence="16" type="ORF">DCMF_04910</name>
</gene>
<comment type="pathway">
    <text evidence="9 13">Amino-acid biosynthesis; L-lysine biosynthesis via DAP pathway; (S)-tetrahydrodipicolinate from L-aspartate: step 4/4.</text>
</comment>
<keyword evidence="3 13" id="KW-0028">Amino-acid biosynthesis</keyword>
<name>A0A3G1L0Q1_FORW1</name>
<evidence type="ECO:0000313" key="16">
    <source>
        <dbReference type="EMBL" id="ATW28362.1"/>
    </source>
</evidence>
<evidence type="ECO:0000256" key="5">
    <source>
        <dbReference type="ARBA" id="ARBA00022915"/>
    </source>
</evidence>
<keyword evidence="5 13" id="KW-0220">Diaminopimelate biosynthesis</keyword>
<dbReference type="GO" id="GO:0050661">
    <property type="term" value="F:NADP binding"/>
    <property type="evidence" value="ECO:0007669"/>
    <property type="project" value="UniProtKB-UniRule"/>
</dbReference>
<dbReference type="FunFam" id="3.30.360.10:FF:000009">
    <property type="entry name" value="4-hydroxy-tetrahydrodipicolinate reductase"/>
    <property type="match status" value="1"/>
</dbReference>
<feature type="binding site" evidence="13">
    <location>
        <begin position="151"/>
        <end position="152"/>
    </location>
    <ligand>
        <name>(S)-2,3,4,5-tetrahydrodipicolinate</name>
        <dbReference type="ChEBI" id="CHEBI:16845"/>
    </ligand>
</feature>
<dbReference type="GO" id="GO:0016726">
    <property type="term" value="F:oxidoreductase activity, acting on CH or CH2 groups, NAD or NADP as acceptor"/>
    <property type="evidence" value="ECO:0007669"/>
    <property type="project" value="UniProtKB-UniRule"/>
</dbReference>
<accession>A0A3G1L0Q1</accession>
<feature type="domain" description="Dihydrodipicolinate reductase C-terminal" evidence="15">
    <location>
        <begin position="117"/>
        <end position="251"/>
    </location>
</feature>
<keyword evidence="6 13" id="KW-0560">Oxidoreductase</keyword>
<dbReference type="InterPro" id="IPR023940">
    <property type="entry name" value="DHDPR_bac"/>
</dbReference>
<dbReference type="NCBIfam" id="TIGR00036">
    <property type="entry name" value="dapB"/>
    <property type="match status" value="1"/>
</dbReference>
<feature type="binding site" evidence="13">
    <location>
        <begin position="111"/>
        <end position="114"/>
    </location>
    <ligand>
        <name>NAD(+)</name>
        <dbReference type="ChEBI" id="CHEBI:57540"/>
    </ligand>
</feature>
<evidence type="ECO:0000256" key="11">
    <source>
        <dbReference type="ARBA" id="ARBA00049080"/>
    </source>
</evidence>
<keyword evidence="7 13" id="KW-0520">NAD</keyword>
<evidence type="ECO:0000256" key="8">
    <source>
        <dbReference type="ARBA" id="ARBA00023154"/>
    </source>
</evidence>
<dbReference type="GO" id="GO:0009089">
    <property type="term" value="P:lysine biosynthetic process via diaminopimelate"/>
    <property type="evidence" value="ECO:0007669"/>
    <property type="project" value="UniProtKB-UniRule"/>
</dbReference>
<dbReference type="GO" id="GO:0005829">
    <property type="term" value="C:cytosol"/>
    <property type="evidence" value="ECO:0007669"/>
    <property type="project" value="TreeGrafter"/>
</dbReference>
<evidence type="ECO:0000256" key="2">
    <source>
        <dbReference type="ARBA" id="ARBA00022490"/>
    </source>
</evidence>
<dbReference type="InterPro" id="IPR022663">
    <property type="entry name" value="DapB_C"/>
</dbReference>
<dbReference type="Gene3D" id="3.30.360.10">
    <property type="entry name" value="Dihydrodipicolinate Reductase, domain 2"/>
    <property type="match status" value="1"/>
</dbReference>
<comment type="catalytic activity">
    <reaction evidence="11 13">
        <text>(S)-2,3,4,5-tetrahydrodipicolinate + NADP(+) + H2O = (2S,4S)-4-hydroxy-2,3,4,5-tetrahydrodipicolinate + NADPH + H(+)</text>
        <dbReference type="Rhea" id="RHEA:35331"/>
        <dbReference type="ChEBI" id="CHEBI:15377"/>
        <dbReference type="ChEBI" id="CHEBI:15378"/>
        <dbReference type="ChEBI" id="CHEBI:16845"/>
        <dbReference type="ChEBI" id="CHEBI:57783"/>
        <dbReference type="ChEBI" id="CHEBI:58349"/>
        <dbReference type="ChEBI" id="CHEBI:67139"/>
        <dbReference type="EC" id="1.17.1.8"/>
    </reaction>
</comment>
<sequence>MGKTILAGIINEPDIQVVGAVDIKFLGKDIGFFTGGEPVQIYVEENLEQVMKDKKPDIMIDFTNPQAVMKNIRTAMNHKVASIIGTTGLTGHDMEEIGALSERNGTPIFIAPNFALGAVLMMRFAKEASRYFPCVEIIEKHHDQKMDAPSGTAVKTLELIAEEREEVHQGASHEFERISGCRGGEFQGMRVHSIRLPGLVAHQEVIFGGVGQTLTIRHDSLTRESFVPGVLLALKNILKMKGVVYGLEKLLW</sequence>
<evidence type="ECO:0000256" key="6">
    <source>
        <dbReference type="ARBA" id="ARBA00023002"/>
    </source>
</evidence>
<evidence type="ECO:0000256" key="7">
    <source>
        <dbReference type="ARBA" id="ARBA00023027"/>
    </source>
</evidence>
<keyword evidence="17" id="KW-1185">Reference proteome</keyword>
<dbReference type="Gene3D" id="3.40.50.720">
    <property type="entry name" value="NAD(P)-binding Rossmann-like Domain"/>
    <property type="match status" value="1"/>
</dbReference>
<feature type="active site" description="Proton donor/acceptor" evidence="13">
    <location>
        <position position="141"/>
    </location>
</feature>
<evidence type="ECO:0000259" key="14">
    <source>
        <dbReference type="Pfam" id="PF01113"/>
    </source>
</evidence>
<dbReference type="PANTHER" id="PTHR20836">
    <property type="entry name" value="DIHYDRODIPICOLINATE REDUCTASE"/>
    <property type="match status" value="1"/>
</dbReference>
<evidence type="ECO:0000256" key="10">
    <source>
        <dbReference type="ARBA" id="ARBA00038983"/>
    </source>
</evidence>
<dbReference type="GO" id="GO:0008839">
    <property type="term" value="F:4-hydroxy-tetrahydrodipicolinate reductase"/>
    <property type="evidence" value="ECO:0007669"/>
    <property type="project" value="UniProtKB-UniRule"/>
</dbReference>